<dbReference type="Proteomes" id="UP000779900">
    <property type="component" value="Unassembled WGS sequence"/>
</dbReference>
<evidence type="ECO:0000256" key="6">
    <source>
        <dbReference type="PIRSR" id="PIRSR604450-51"/>
    </source>
</evidence>
<protein>
    <recommendedName>
        <fullName evidence="5">Threonine synthase</fullName>
        <ecNumber evidence="5">4.2.3.1</ecNumber>
    </recommendedName>
</protein>
<feature type="modified residue" description="N6-(pyridoxal phosphate)lysine" evidence="6">
    <location>
        <position position="108"/>
    </location>
</feature>
<dbReference type="Gene3D" id="3.90.1380.10">
    <property type="entry name" value="Threonine synthase, N-terminal domain"/>
    <property type="match status" value="1"/>
</dbReference>
<organism evidence="9 10">
    <name type="scientific">candidate division WOR-3 bacterium</name>
    <dbReference type="NCBI Taxonomy" id="2052148"/>
    <lineage>
        <taxon>Bacteria</taxon>
        <taxon>Bacteria division WOR-3</taxon>
    </lineage>
</organism>
<dbReference type="InterPro" id="IPR004450">
    <property type="entry name" value="Thr_synthase-like"/>
</dbReference>
<evidence type="ECO:0000259" key="8">
    <source>
        <dbReference type="Pfam" id="PF14821"/>
    </source>
</evidence>
<feature type="domain" description="Tryptophan synthase beta chain-like PALP" evidence="7">
    <location>
        <begin position="95"/>
        <end position="405"/>
    </location>
</feature>
<name>A0A937XC53_UNCW3</name>
<dbReference type="Gene3D" id="3.40.50.1100">
    <property type="match status" value="2"/>
</dbReference>
<dbReference type="InterPro" id="IPR037158">
    <property type="entry name" value="Thr_synth_N_sf"/>
</dbReference>
<feature type="domain" description="Threonine synthase N-terminal" evidence="8">
    <location>
        <begin position="5"/>
        <end position="81"/>
    </location>
</feature>
<proteinExistence type="inferred from homology"/>
<dbReference type="Pfam" id="PF00291">
    <property type="entry name" value="PALP"/>
    <property type="match status" value="1"/>
</dbReference>
<comment type="cofactor">
    <cofactor evidence="1 6">
        <name>pyridoxal 5'-phosphate</name>
        <dbReference type="ChEBI" id="CHEBI:597326"/>
    </cofactor>
</comment>
<accession>A0A937XC53</accession>
<dbReference type="GO" id="GO:0009088">
    <property type="term" value="P:threonine biosynthetic process"/>
    <property type="evidence" value="ECO:0007669"/>
    <property type="project" value="UniProtKB-UniRule"/>
</dbReference>
<dbReference type="PANTHER" id="PTHR42690:SF1">
    <property type="entry name" value="THREONINE SYNTHASE-LIKE 2"/>
    <property type="match status" value="1"/>
</dbReference>
<evidence type="ECO:0000256" key="2">
    <source>
        <dbReference type="ARBA" id="ARBA00005517"/>
    </source>
</evidence>
<dbReference type="SUPFAM" id="SSF53686">
    <property type="entry name" value="Tryptophan synthase beta subunit-like PLP-dependent enzymes"/>
    <property type="match status" value="1"/>
</dbReference>
<dbReference type="EMBL" id="VGIR01000015">
    <property type="protein sequence ID" value="MBM3330965.1"/>
    <property type="molecule type" value="Genomic_DNA"/>
</dbReference>
<dbReference type="Pfam" id="PF24857">
    <property type="entry name" value="THR4_C"/>
    <property type="match status" value="1"/>
</dbReference>
<reference evidence="9" key="1">
    <citation type="submission" date="2019-03" db="EMBL/GenBank/DDBJ databases">
        <title>Lake Tanganyika Metagenome-Assembled Genomes (MAGs).</title>
        <authorList>
            <person name="Tran P."/>
        </authorList>
    </citation>
    <scope>NUCLEOTIDE SEQUENCE</scope>
    <source>
        <strain evidence="9">K_DeepCast_150m_m2_040</strain>
    </source>
</reference>
<keyword evidence="4 9" id="KW-0456">Lyase</keyword>
<comment type="similarity">
    <text evidence="2">Belongs to the threonine synthase family.</text>
</comment>
<dbReference type="NCBIfam" id="TIGR00260">
    <property type="entry name" value="thrC"/>
    <property type="match status" value="1"/>
</dbReference>
<evidence type="ECO:0000256" key="3">
    <source>
        <dbReference type="ARBA" id="ARBA00022898"/>
    </source>
</evidence>
<dbReference type="EC" id="4.2.3.1" evidence="5"/>
<evidence type="ECO:0000256" key="5">
    <source>
        <dbReference type="NCBIfam" id="TIGR00260"/>
    </source>
</evidence>
<keyword evidence="3 6" id="KW-0663">Pyridoxal phosphate</keyword>
<dbReference type="AlphaFoldDB" id="A0A937XC53"/>
<evidence type="ECO:0000313" key="9">
    <source>
        <dbReference type="EMBL" id="MBM3330965.1"/>
    </source>
</evidence>
<dbReference type="InterPro" id="IPR051166">
    <property type="entry name" value="Threonine_Synthase"/>
</dbReference>
<evidence type="ECO:0000256" key="1">
    <source>
        <dbReference type="ARBA" id="ARBA00001933"/>
    </source>
</evidence>
<comment type="caution">
    <text evidence="9">The sequence shown here is derived from an EMBL/GenBank/DDBJ whole genome shotgun (WGS) entry which is preliminary data.</text>
</comment>
<dbReference type="Pfam" id="PF14821">
    <property type="entry name" value="Thr_synth_N"/>
    <property type="match status" value="1"/>
</dbReference>
<evidence type="ECO:0000259" key="7">
    <source>
        <dbReference type="Pfam" id="PF00291"/>
    </source>
</evidence>
<sequence length="474" mass="52327">MILLYSTNLHSPDVDLKGALLQGQAPDKGLYMPREIPRIPLDEIVGFRDKSYPEIAFAVLKRYTQGLIPDDELVRLCAECYNYDVPLEKVYDRNYLMRLDQGPTASFKDFAARMMARMMRYFLKMGTVPPGGLSPFSNSDRVSDHSDNLVILTATSGDTGSAVANAFHNVDGISMVVLFPIKEVSDRQRKQMTTLGGNVSVIGVDGQFDDCQALVKLAFADPALKRIRFSSANSINIGRLLPQAVYYLYAWAKLQEKGEAAVISVPSGNFGDICGGLIARQMGLPVARYVIATNANDEFPKFVATGRYEKIVPSRVCISNAMNVGHPSNLPRLVALYGGAMDEQGKVSKEPDFAAIRRDIYAVSIDDEGTRQAIKDAWARYKTMLEPHGAVGWAGLVRYLEPLNPGILESSPLAISIETAHPAKFPEEIQRLLSVDPPLPPSLAGLDTKPEHYEKGPNDYGWFSDFLNRKFPRG</sequence>
<dbReference type="GO" id="GO:0004795">
    <property type="term" value="F:threonine synthase activity"/>
    <property type="evidence" value="ECO:0007669"/>
    <property type="project" value="UniProtKB-UniRule"/>
</dbReference>
<dbReference type="InterPro" id="IPR036052">
    <property type="entry name" value="TrpB-like_PALP_sf"/>
</dbReference>
<dbReference type="PANTHER" id="PTHR42690">
    <property type="entry name" value="THREONINE SYNTHASE FAMILY MEMBER"/>
    <property type="match status" value="1"/>
</dbReference>
<evidence type="ECO:0000256" key="4">
    <source>
        <dbReference type="ARBA" id="ARBA00023239"/>
    </source>
</evidence>
<evidence type="ECO:0000313" key="10">
    <source>
        <dbReference type="Proteomes" id="UP000779900"/>
    </source>
</evidence>
<dbReference type="InterPro" id="IPR029144">
    <property type="entry name" value="Thr_synth_N"/>
</dbReference>
<dbReference type="InterPro" id="IPR001926">
    <property type="entry name" value="TrpB-like_PALP"/>
</dbReference>
<gene>
    <name evidence="9" type="primary">thrC</name>
    <name evidence="9" type="ORF">FJY68_03830</name>
</gene>